<evidence type="ECO:0000313" key="3">
    <source>
        <dbReference type="Proteomes" id="UP000616885"/>
    </source>
</evidence>
<name>A0A8H7N3H2_BIOOC</name>
<protein>
    <submittedName>
        <fullName evidence="2">Uncharacterized protein</fullName>
    </submittedName>
</protein>
<dbReference type="EMBL" id="JADCTT010000012">
    <property type="protein sequence ID" value="KAF9745961.1"/>
    <property type="molecule type" value="Genomic_DNA"/>
</dbReference>
<feature type="region of interest" description="Disordered" evidence="1">
    <location>
        <begin position="379"/>
        <end position="454"/>
    </location>
</feature>
<feature type="compositionally biased region" description="Basic residues" evidence="1">
    <location>
        <begin position="443"/>
        <end position="454"/>
    </location>
</feature>
<dbReference type="Proteomes" id="UP000616885">
    <property type="component" value="Unassembled WGS sequence"/>
</dbReference>
<dbReference type="PANTHER" id="PTHR38790:SF9">
    <property type="entry name" value="F-BOX DOMAIN-CONTAINING PROTEIN"/>
    <property type="match status" value="1"/>
</dbReference>
<feature type="compositionally biased region" description="Basic and acidic residues" evidence="1">
    <location>
        <begin position="387"/>
        <end position="424"/>
    </location>
</feature>
<reference evidence="2" key="1">
    <citation type="submission" date="2020-10" db="EMBL/GenBank/DDBJ databases">
        <title>High-Quality Genome Resource of Clonostachys rosea strain S41 by Oxford Nanopore Long-Read Sequencing.</title>
        <authorList>
            <person name="Wang H."/>
        </authorList>
    </citation>
    <scope>NUCLEOTIDE SEQUENCE</scope>
    <source>
        <strain evidence="2">S41</strain>
    </source>
</reference>
<evidence type="ECO:0000256" key="1">
    <source>
        <dbReference type="SAM" id="MobiDB-lite"/>
    </source>
</evidence>
<accession>A0A8H7N3H2</accession>
<dbReference type="AlphaFoldDB" id="A0A8H7N3H2"/>
<sequence>MNWDLRQMLETTSIQPSPGRRLRPQKLGLLHVPREVQLLIYEFALIECPKWEKRHISECRYKPSDINCTEILPFLNLSINIWQTMDGEFKQNVGNHCNCAKRTGLGLLGVSREIHHLAAPIFWSQNTFCFLDAMEFLATVGHRLRDESRNHLRSISILNPDATGFSNHVSLPYSLSRSKANMQAFWSTVSKCKQLSNLELPPPYIKPALFSFAHWDLLAEHLTELAAVRFSYLLPYINMNSGWGSPSQFRYFSPSYRNPGQQDVFVRCSRTVPLRQRSWTSEAAAEFYREMELNFKIHVDTIVKTKYLNASPERLAHYQETFKLLPGLDEHHRTHRITLPTGENTTIKFYGLPISKKTRIKQARKRQALDRTQRLKNGLTQLQFEEQQERKNQIKEQEERKEMRERDDELAERRVRRIQIHDAEAATVKKQKKKVRKEDAKRKEQRKQERKRAT</sequence>
<dbReference type="PANTHER" id="PTHR38790">
    <property type="entry name" value="2EXR DOMAIN-CONTAINING PROTEIN-RELATED"/>
    <property type="match status" value="1"/>
</dbReference>
<proteinExistence type="predicted"/>
<organism evidence="2 3">
    <name type="scientific">Bionectria ochroleuca</name>
    <name type="common">Gliocladium roseum</name>
    <dbReference type="NCBI Taxonomy" id="29856"/>
    <lineage>
        <taxon>Eukaryota</taxon>
        <taxon>Fungi</taxon>
        <taxon>Dikarya</taxon>
        <taxon>Ascomycota</taxon>
        <taxon>Pezizomycotina</taxon>
        <taxon>Sordariomycetes</taxon>
        <taxon>Hypocreomycetidae</taxon>
        <taxon>Hypocreales</taxon>
        <taxon>Bionectriaceae</taxon>
        <taxon>Clonostachys</taxon>
    </lineage>
</organism>
<gene>
    <name evidence="2" type="ORF">IM811_004262</name>
</gene>
<evidence type="ECO:0000313" key="2">
    <source>
        <dbReference type="EMBL" id="KAF9745961.1"/>
    </source>
</evidence>
<comment type="caution">
    <text evidence="2">The sequence shown here is derived from an EMBL/GenBank/DDBJ whole genome shotgun (WGS) entry which is preliminary data.</text>
</comment>